<name>A0A4S8HYC8_9BACT</name>
<evidence type="ECO:0000313" key="2">
    <source>
        <dbReference type="Proteomes" id="UP000306918"/>
    </source>
</evidence>
<gene>
    <name evidence="1" type="ORF">FAM09_01465</name>
</gene>
<dbReference type="Proteomes" id="UP000306918">
    <property type="component" value="Unassembled WGS sequence"/>
</dbReference>
<accession>A0A4S8HYC8</accession>
<comment type="caution">
    <text evidence="1">The sequence shown here is derived from an EMBL/GenBank/DDBJ whole genome shotgun (WGS) entry which is preliminary data.</text>
</comment>
<reference evidence="1 2" key="1">
    <citation type="submission" date="2019-04" db="EMBL/GenBank/DDBJ databases">
        <title>Niastella caeni sp. nov., isolated from activated sludge.</title>
        <authorList>
            <person name="Sheng M."/>
        </authorList>
    </citation>
    <scope>NUCLEOTIDE SEQUENCE [LARGE SCALE GENOMIC DNA]</scope>
    <source>
        <strain evidence="1 2">HX-2-15</strain>
    </source>
</reference>
<organism evidence="1 2">
    <name type="scientific">Niastella caeni</name>
    <dbReference type="NCBI Taxonomy" id="2569763"/>
    <lineage>
        <taxon>Bacteria</taxon>
        <taxon>Pseudomonadati</taxon>
        <taxon>Bacteroidota</taxon>
        <taxon>Chitinophagia</taxon>
        <taxon>Chitinophagales</taxon>
        <taxon>Chitinophagaceae</taxon>
        <taxon>Niastella</taxon>
    </lineage>
</organism>
<dbReference type="RefSeq" id="WP_136575300.1">
    <property type="nucleotide sequence ID" value="NZ_STFF01000001.1"/>
</dbReference>
<dbReference type="AlphaFoldDB" id="A0A4S8HYC8"/>
<proteinExistence type="predicted"/>
<dbReference type="EMBL" id="STFF01000001">
    <property type="protein sequence ID" value="THU40808.1"/>
    <property type="molecule type" value="Genomic_DNA"/>
</dbReference>
<sequence>MVKSKLNKPPRNIFIVSLQRDSGITKAREKRVLQEIFPCPLLPEESDIIIVVIPSPGSTRRRKIIQKVGALKKSNRRLTTVVKRYILN</sequence>
<protein>
    <submittedName>
        <fullName evidence="1">Uncharacterized protein</fullName>
    </submittedName>
</protein>
<keyword evidence="2" id="KW-1185">Reference proteome</keyword>
<evidence type="ECO:0000313" key="1">
    <source>
        <dbReference type="EMBL" id="THU40808.1"/>
    </source>
</evidence>